<keyword evidence="1" id="KW-0677">Repeat</keyword>
<dbReference type="Proteomes" id="UP000605970">
    <property type="component" value="Unassembled WGS sequence"/>
</dbReference>
<feature type="region of interest" description="Disordered" evidence="2">
    <location>
        <begin position="163"/>
        <end position="247"/>
    </location>
</feature>
<evidence type="ECO:0000313" key="5">
    <source>
        <dbReference type="Proteomes" id="UP000605970"/>
    </source>
</evidence>
<evidence type="ECO:0000256" key="3">
    <source>
        <dbReference type="SAM" id="Phobius"/>
    </source>
</evidence>
<evidence type="ECO:0008006" key="6">
    <source>
        <dbReference type="Google" id="ProtNLM"/>
    </source>
</evidence>
<dbReference type="PANTHER" id="PTHR24637:SF251">
    <property type="entry name" value="NEMATODE CUTICLE COLLAGEN N-TERMINAL DOMAIN-CONTAINING PROTEIN"/>
    <property type="match status" value="1"/>
</dbReference>
<keyword evidence="3" id="KW-0472">Membrane</keyword>
<dbReference type="PANTHER" id="PTHR24637">
    <property type="entry name" value="COLLAGEN"/>
    <property type="match status" value="1"/>
</dbReference>
<dbReference type="EMBL" id="JABEBT010000018">
    <property type="protein sequence ID" value="KAF7637722.1"/>
    <property type="molecule type" value="Genomic_DNA"/>
</dbReference>
<dbReference type="PROSITE" id="PS51257">
    <property type="entry name" value="PROKAR_LIPOPROTEIN"/>
    <property type="match status" value="1"/>
</dbReference>
<gene>
    <name evidence="4" type="ORF">Mgra_00002981</name>
</gene>
<dbReference type="AlphaFoldDB" id="A0A8S9ZXQ1"/>
<feature type="transmembrane region" description="Helical" evidence="3">
    <location>
        <begin position="12"/>
        <end position="33"/>
    </location>
</feature>
<feature type="compositionally biased region" description="Pro residues" evidence="2">
    <location>
        <begin position="165"/>
        <end position="176"/>
    </location>
</feature>
<keyword evidence="3" id="KW-1133">Transmembrane helix</keyword>
<dbReference type="InterPro" id="IPR008160">
    <property type="entry name" value="Collagen"/>
</dbReference>
<dbReference type="Pfam" id="PF01391">
    <property type="entry name" value="Collagen"/>
    <property type="match status" value="2"/>
</dbReference>
<dbReference type="OrthoDB" id="5872223at2759"/>
<protein>
    <recommendedName>
        <fullName evidence="6">Col_cuticle_N domain-containing protein</fullName>
    </recommendedName>
</protein>
<sequence length="318" mass="33034">MLIYSSKLITSLLTIFCSFIVILSCLIVGIKIINELNILYEEILEDLKLSLLTNKESWNNLLDLQNKYKKSKIIISTSKKRFVREIYLTDEVDKCNCHLRSELCPRGLPGIPGIVGEQGEPGEAGKPGLPVMIIVNYVWNILIGAAGVMVLLDGIDPPGCIRCPTGPPGPIGPPGPSGKAGTPGEAGVNGHPGRDGHPGIQGPHGDLGPIGEKGKEGESGQPGRDGITLKGEPGPKGETGKAGLPGRTGNLILKNYLKIKYLLGEKGQNGLPGLCGPAGPIGNAGLPGLSGVPGLPGEKGANGVHGENAKYCSCPTNG</sequence>
<accession>A0A8S9ZXQ1</accession>
<name>A0A8S9ZXQ1_9BILA</name>
<keyword evidence="5" id="KW-1185">Reference proteome</keyword>
<evidence type="ECO:0000256" key="1">
    <source>
        <dbReference type="ARBA" id="ARBA00022737"/>
    </source>
</evidence>
<keyword evidence="3" id="KW-0812">Transmembrane</keyword>
<organism evidence="4 5">
    <name type="scientific">Meloidogyne graminicola</name>
    <dbReference type="NCBI Taxonomy" id="189291"/>
    <lineage>
        <taxon>Eukaryota</taxon>
        <taxon>Metazoa</taxon>
        <taxon>Ecdysozoa</taxon>
        <taxon>Nematoda</taxon>
        <taxon>Chromadorea</taxon>
        <taxon>Rhabditida</taxon>
        <taxon>Tylenchina</taxon>
        <taxon>Tylenchomorpha</taxon>
        <taxon>Tylenchoidea</taxon>
        <taxon>Meloidogynidae</taxon>
        <taxon>Meloidogyninae</taxon>
        <taxon>Meloidogyne</taxon>
    </lineage>
</organism>
<comment type="caution">
    <text evidence="4">The sequence shown here is derived from an EMBL/GenBank/DDBJ whole genome shotgun (WGS) entry which is preliminary data.</text>
</comment>
<evidence type="ECO:0000313" key="4">
    <source>
        <dbReference type="EMBL" id="KAF7637722.1"/>
    </source>
</evidence>
<reference evidence="4" key="1">
    <citation type="journal article" date="2020" name="Ecol. Evol.">
        <title>Genome structure and content of the rice root-knot nematode (Meloidogyne graminicola).</title>
        <authorList>
            <person name="Phan N.T."/>
            <person name="Danchin E.G.J."/>
            <person name="Klopp C."/>
            <person name="Perfus-Barbeoch L."/>
            <person name="Kozlowski D.K."/>
            <person name="Koutsovoulos G.D."/>
            <person name="Lopez-Roques C."/>
            <person name="Bouchez O."/>
            <person name="Zahm M."/>
            <person name="Besnard G."/>
            <person name="Bellafiore S."/>
        </authorList>
    </citation>
    <scope>NUCLEOTIDE SEQUENCE</scope>
    <source>
        <strain evidence="4">VN-18</strain>
    </source>
</reference>
<proteinExistence type="predicted"/>
<dbReference type="Gene3D" id="1.20.5.320">
    <property type="entry name" value="6-Phosphogluconate Dehydrogenase, domain 3"/>
    <property type="match status" value="1"/>
</dbReference>
<evidence type="ECO:0000256" key="2">
    <source>
        <dbReference type="SAM" id="MobiDB-lite"/>
    </source>
</evidence>